<dbReference type="Pfam" id="PF00225">
    <property type="entry name" value="Kinesin"/>
    <property type="match status" value="1"/>
</dbReference>
<keyword evidence="3" id="KW-0493">Microtubule</keyword>
<dbReference type="InterPro" id="IPR000340">
    <property type="entry name" value="Dual-sp_phosphatase_cat-dom"/>
</dbReference>
<dbReference type="InterPro" id="IPR001752">
    <property type="entry name" value="Kinesin_motor_dom"/>
</dbReference>
<dbReference type="CDD" id="cd14498">
    <property type="entry name" value="DSP"/>
    <property type="match status" value="1"/>
</dbReference>
<dbReference type="InterPro" id="IPR029021">
    <property type="entry name" value="Prot-tyrosine_phosphatase-like"/>
</dbReference>
<dbReference type="SMART" id="SM00320">
    <property type="entry name" value="WD40"/>
    <property type="match status" value="5"/>
</dbReference>
<keyword evidence="20" id="KW-1185">Reference proteome</keyword>
<accession>A0A7J6LB62</accession>
<dbReference type="InterPro" id="IPR000387">
    <property type="entry name" value="Tyr_Pase_dom"/>
</dbReference>
<feature type="domain" description="Tyrosine-protein phosphatase" evidence="15">
    <location>
        <begin position="1094"/>
        <end position="1237"/>
    </location>
</feature>
<dbReference type="PANTHER" id="PTHR47117">
    <property type="entry name" value="STAR-RELATED LIPID TRANSFER PROTEIN 9"/>
    <property type="match status" value="1"/>
</dbReference>
<dbReference type="InterPro" id="IPR027417">
    <property type="entry name" value="P-loop_NTPase"/>
</dbReference>
<feature type="region of interest" description="Disordered" evidence="14">
    <location>
        <begin position="1474"/>
        <end position="1529"/>
    </location>
</feature>
<dbReference type="InterPro" id="IPR006594">
    <property type="entry name" value="LisH"/>
</dbReference>
<evidence type="ECO:0000256" key="8">
    <source>
        <dbReference type="ARBA" id="ARBA00023054"/>
    </source>
</evidence>
<comment type="subcellular location">
    <subcellularLocation>
        <location evidence="1">Cytoplasm</location>
        <location evidence="1">Cytoskeleton</location>
    </subcellularLocation>
</comment>
<dbReference type="GO" id="GO:0004721">
    <property type="term" value="F:phosphoprotein phosphatase activity"/>
    <property type="evidence" value="ECO:0007669"/>
    <property type="project" value="UniProtKB-KW"/>
</dbReference>
<feature type="binding site" evidence="12">
    <location>
        <begin position="92"/>
        <end position="99"/>
    </location>
    <ligand>
        <name>ATP</name>
        <dbReference type="ChEBI" id="CHEBI:30616"/>
    </ligand>
</feature>
<dbReference type="GO" id="GO:0008017">
    <property type="term" value="F:microtubule binding"/>
    <property type="evidence" value="ECO:0007669"/>
    <property type="project" value="InterPro"/>
</dbReference>
<feature type="region of interest" description="Disordered" evidence="14">
    <location>
        <begin position="1372"/>
        <end position="1433"/>
    </location>
</feature>
<dbReference type="EMBL" id="JAAPAO010000595">
    <property type="protein sequence ID" value="KAF4656484.1"/>
    <property type="molecule type" value="Genomic_DNA"/>
</dbReference>
<dbReference type="PROSITE" id="PS50294">
    <property type="entry name" value="WD_REPEATS_REGION"/>
    <property type="match status" value="2"/>
</dbReference>
<dbReference type="SUPFAM" id="SSF50978">
    <property type="entry name" value="WD40 repeat-like"/>
    <property type="match status" value="1"/>
</dbReference>
<dbReference type="InterPro" id="IPR000253">
    <property type="entry name" value="FHA_dom"/>
</dbReference>
<evidence type="ECO:0000259" key="17">
    <source>
        <dbReference type="PROSITE" id="PS50067"/>
    </source>
</evidence>
<feature type="domain" description="CTLH" evidence="18">
    <location>
        <begin position="1571"/>
        <end position="1622"/>
    </location>
</feature>
<dbReference type="Gene3D" id="3.90.190.10">
    <property type="entry name" value="Protein tyrosine phosphatase superfamily"/>
    <property type="match status" value="1"/>
</dbReference>
<dbReference type="GO" id="GO:0007018">
    <property type="term" value="P:microtubule-based movement"/>
    <property type="evidence" value="ECO:0007669"/>
    <property type="project" value="InterPro"/>
</dbReference>
<feature type="compositionally biased region" description="Low complexity" evidence="14">
    <location>
        <begin position="1481"/>
        <end position="1498"/>
    </location>
</feature>
<dbReference type="PROSITE" id="PS50067">
    <property type="entry name" value="KINESIN_MOTOR_2"/>
    <property type="match status" value="1"/>
</dbReference>
<evidence type="ECO:0000256" key="14">
    <source>
        <dbReference type="SAM" id="MobiDB-lite"/>
    </source>
</evidence>
<evidence type="ECO:0000259" key="16">
    <source>
        <dbReference type="PROSITE" id="PS50056"/>
    </source>
</evidence>
<comment type="caution">
    <text evidence="19">The sequence shown here is derived from an EMBL/GenBank/DDBJ whole genome shotgun (WGS) entry which is preliminary data.</text>
</comment>
<keyword evidence="9 12" id="KW-0505">Motor protein</keyword>
<dbReference type="InterPro" id="IPR036961">
    <property type="entry name" value="Kinesin_motor_dom_sf"/>
</dbReference>
<proteinExistence type="inferred from homology"/>
<keyword evidence="8 13" id="KW-0175">Coiled coil</keyword>
<evidence type="ECO:0000256" key="9">
    <source>
        <dbReference type="ARBA" id="ARBA00023175"/>
    </source>
</evidence>
<sequence length="2163" mass="242641">MGDRIKVAVRVRPFNNREKGLGKTKSAIEITAKKITLVSDKPRSFDFDYCYNSMVNEEHADYATQQQVYTDIGAEILKQGLVGYNGCLFAYGQTGSGKTYTMMGQDGYDGVIPRMIERLFESMKHDITGETKVWVSYLEIYNERIQDLLSAGDDKSGVGGGDPLQIFEHPKYGVVVPGVSECPVQDFDEVQRLMDYGIKRRAVGATNMNAHSSRSHAVFTLRIERTARDDGTVKEEDDERVSLNSRLNLVDLSGSERTSKTGADGDRLKEGTAINQSLTNLGICIRELSEKAGRASPEGYHVPFRNSKLTFLLKDSLSGNSRTFMIAAISPSPSEAEETLSTLRFASSVKTIKTSAKQNFGTQNMIQELQAEIKNLRREIDEHRQMEMEREEHQVDPGVHEQLQEELKMREKVMMSMKGKYEAQLAEAREMAIEREKLLNNYGLADVKGVGDTTSDGCPYLHNVSPDPLLSGRLIYRIPLNTVVSIGSSSDNTIVLKGLGMTRHLATLETQDGIEVELRLCGPASKCRVIVNRKLVDKSIKLRSGDRIVFGRAFTMSLVVPRSPTVPISNDSVDDGIWEELEASKAYNELTPRLNELEEMVRDGRVMRKVKSVLEELCPAVDEANDISDDLKPVHRYLFEIDIVYSGECDDIDDIDDVNPRDFFVVRVLTKRSSDDKIFHNKYMWFMDHFMEHLQEMRDVYHKYSGMDYTERAQSIQGQHTLPYWDPKTPIDVECPPCSDPWRDLSLAERKEIYAEAVVADRKTAKFRESARTLAMVAGTIEKFKRPLSGHNRATPPLSKWTSSGKSGNGGEYKYEDGKALKDMVERRPVRFLQEEVRVHSQDDAIIDLASDGEVLFDTPSIGCLVEAITASESMLGYVFAILEDKTIAQINRRDGGSFTSLGRMCGDVPLITYKRQFSTVHNMKAITWLSGPASIGVVNLSTGISSQNSPVYLTTSTGKPFFSGVFAVSASPDGSQEVMVYTIDADDSILRHYKADLNDGRMVAVKSWRLLWKNDVSQIFSAQVITINDRLTLALGTLGQFALYDIKDGIIIGVWDNYRAGDMAISSAELDKHYSFFEALYHEQACHLHAVSDDDTLLRRLYVGSKEAATDKRLLIEHNITHVVIAHPQLPAKYEGRLKYYRVSMKDLPDYDILQDLPGAFGFIHKALTDNEHNRVLVHCSKGVSRSSSIAIAYIMFLRGLTFKEAFSMVEARRPHVYPNLGFQAQLTELEKYLTSDEDPGNRKAVEKACSLCTIDVMRSIKCRIRDGLEEVDHKVDAILDDNLLLQQAVMWKRLGLFFENLHKYRVVVEDDALLDTALKAAKQLESLGTVFASSIEGVRYAKAVADEIRGWVNICEQAINAKRLIEANEAKEDDKTSKKKDKKRKAKKDKHHHHKHKHESKDATRREVSSDSHRSDDSRRGGEGLDHGPEMEGTTHQALIMDIVEAEAILEGNDNLFTIVLKCCPIFFRKRPPPPPTTSPSASSSSPHNSTTPTSSKRPKRYTRRSNSRGSSEEREMKWTRDEKASKENKELASMMVETLEHLGYTNAASALSQESGCVSAREDIVIMRKDIELGNWDKAIVALQVLKINDENDKIKKRMIFDIMEQKFLEALREYLYLRDTADVESCYEHETLSVVKALQSMTELSRDDETLTSRIHDDANRLLYSSYSEFDDELGEDGCDGKVWDTEESRSQLWDKIRQKLPPEVCVPPGRLMTLLGYATQYQLDNCLNHDLTSYHHHHNELTLLEDHHCPTPKVTLAAAQIIKKHSDQVWYMALSNNGRMVATCGKDKSVILWSVVNEDAAKRHGECLKYLDTLMGHEDECAVVSFNCDDTYLASGANDGAVKVWKISNSTKDHGRMRGPHCNIEVHSEVITQVVWRPGYRTQLVSGSRDKIVVISDVERNEVLLTVRLRGRVHDICFAPPADNSLWVASGRQLAAITGLTEDTADDSSSTGGGGFTVMYRVARLITETSLITCITPSTFNPNWVLFALDSKPTMIRLWNVRERRPLRRYIGHTRGRFNLKCAFGGDGDSLVLSGSDDARVFIWHRATSALLQVISGAHSLTVNAVLWLPSIDHSQHDGTDNDMISPCLVTVSDDSTIVVWTSPEDAATIRGVNRRDNTGEEAAVADDIIMAIVHGVSEDPDSVDAESDNFDGSGESI</sequence>
<dbReference type="Gene3D" id="3.40.850.10">
    <property type="entry name" value="Kinesin motor domain"/>
    <property type="match status" value="1"/>
</dbReference>
<keyword evidence="6 12" id="KW-0067">ATP-binding</keyword>
<evidence type="ECO:0000256" key="10">
    <source>
        <dbReference type="ARBA" id="ARBA00023212"/>
    </source>
</evidence>
<dbReference type="PROSITE" id="PS50054">
    <property type="entry name" value="TYR_PHOSPHATASE_DUAL"/>
    <property type="match status" value="1"/>
</dbReference>
<dbReference type="PROSITE" id="PS00383">
    <property type="entry name" value="TYR_PHOSPHATASE_1"/>
    <property type="match status" value="1"/>
</dbReference>
<dbReference type="InterPro" id="IPR001680">
    <property type="entry name" value="WD40_rpt"/>
</dbReference>
<feature type="coiled-coil region" evidence="13">
    <location>
        <begin position="359"/>
        <end position="396"/>
    </location>
</feature>
<dbReference type="GO" id="GO:0005524">
    <property type="term" value="F:ATP binding"/>
    <property type="evidence" value="ECO:0007669"/>
    <property type="project" value="UniProtKB-UniRule"/>
</dbReference>
<dbReference type="PROSITE" id="PS50897">
    <property type="entry name" value="CTLH"/>
    <property type="match status" value="1"/>
</dbReference>
<dbReference type="Proteomes" id="UP000591131">
    <property type="component" value="Unassembled WGS sequence"/>
</dbReference>
<dbReference type="Gene3D" id="2.130.10.10">
    <property type="entry name" value="YVTN repeat-like/Quinoprotein amine dehydrogenase"/>
    <property type="match status" value="3"/>
</dbReference>
<gene>
    <name evidence="19" type="ORF">FOL47_008896</name>
</gene>
<feature type="compositionally biased region" description="Basic residues" evidence="14">
    <location>
        <begin position="1379"/>
        <end position="1400"/>
    </location>
</feature>
<evidence type="ECO:0000256" key="12">
    <source>
        <dbReference type="PROSITE-ProRule" id="PRU00283"/>
    </source>
</evidence>
<evidence type="ECO:0000256" key="7">
    <source>
        <dbReference type="ARBA" id="ARBA00022912"/>
    </source>
</evidence>
<dbReference type="SMART" id="SM00129">
    <property type="entry name" value="KISc"/>
    <property type="match status" value="1"/>
</dbReference>
<dbReference type="InterPro" id="IPR036322">
    <property type="entry name" value="WD40_repeat_dom_sf"/>
</dbReference>
<evidence type="ECO:0000313" key="20">
    <source>
        <dbReference type="Proteomes" id="UP000591131"/>
    </source>
</evidence>
<feature type="region of interest" description="Disordered" evidence="14">
    <location>
        <begin position="788"/>
        <end position="813"/>
    </location>
</feature>
<protein>
    <submittedName>
        <fullName evidence="19">Uncharacterized protein</fullName>
    </submittedName>
</protein>
<keyword evidence="4 12" id="KW-0547">Nucleotide-binding</keyword>
<feature type="compositionally biased region" description="Basic and acidic residues" evidence="14">
    <location>
        <begin position="1401"/>
        <end position="1432"/>
    </location>
</feature>
<dbReference type="SUPFAM" id="SSF52540">
    <property type="entry name" value="P-loop containing nucleoside triphosphate hydrolases"/>
    <property type="match status" value="1"/>
</dbReference>
<dbReference type="Pfam" id="PF16183">
    <property type="entry name" value="Kinesin_assoc"/>
    <property type="match status" value="1"/>
</dbReference>
<feature type="domain" description="Tyrosine specific protein phosphatases" evidence="16">
    <location>
        <begin position="1162"/>
        <end position="1218"/>
    </location>
</feature>
<evidence type="ECO:0000259" key="18">
    <source>
        <dbReference type="PROSITE" id="PS50897"/>
    </source>
</evidence>
<dbReference type="InterPro" id="IPR020422">
    <property type="entry name" value="TYR_PHOSPHATASE_DUAL_dom"/>
</dbReference>
<dbReference type="GO" id="GO:0005874">
    <property type="term" value="C:microtubule"/>
    <property type="evidence" value="ECO:0007669"/>
    <property type="project" value="UniProtKB-KW"/>
</dbReference>
<dbReference type="InterPro" id="IPR006595">
    <property type="entry name" value="CTLH_C"/>
</dbReference>
<feature type="repeat" description="WD" evidence="11">
    <location>
        <begin position="1767"/>
        <end position="1808"/>
    </location>
</feature>
<evidence type="ECO:0000256" key="3">
    <source>
        <dbReference type="ARBA" id="ARBA00022701"/>
    </source>
</evidence>
<evidence type="ECO:0000256" key="5">
    <source>
        <dbReference type="ARBA" id="ARBA00022801"/>
    </source>
</evidence>
<name>A0A7J6LB62_PERCH</name>
<dbReference type="PROSITE" id="PS50082">
    <property type="entry name" value="WD_REPEATS_2"/>
    <property type="match status" value="2"/>
</dbReference>
<dbReference type="SUPFAM" id="SSF52799">
    <property type="entry name" value="(Phosphotyrosine protein) phosphatases II"/>
    <property type="match status" value="1"/>
</dbReference>
<dbReference type="Pfam" id="PF00400">
    <property type="entry name" value="WD40"/>
    <property type="match status" value="2"/>
</dbReference>
<evidence type="ECO:0000256" key="4">
    <source>
        <dbReference type="ARBA" id="ARBA00022741"/>
    </source>
</evidence>
<dbReference type="Gene3D" id="2.60.200.20">
    <property type="match status" value="1"/>
</dbReference>
<reference evidence="19 20" key="1">
    <citation type="submission" date="2020-04" db="EMBL/GenBank/DDBJ databases">
        <title>Perkinsus chesapeaki whole genome sequence.</title>
        <authorList>
            <person name="Bogema D.R."/>
        </authorList>
    </citation>
    <scope>NUCLEOTIDE SEQUENCE [LARGE SCALE GENOMIC DNA]</scope>
    <source>
        <strain evidence="19">ATCC PRA-425</strain>
    </source>
</reference>
<dbReference type="GO" id="GO:0003777">
    <property type="term" value="F:microtubule motor activity"/>
    <property type="evidence" value="ECO:0007669"/>
    <property type="project" value="InterPro"/>
</dbReference>
<dbReference type="PROSITE" id="PS50896">
    <property type="entry name" value="LISH"/>
    <property type="match status" value="1"/>
</dbReference>
<dbReference type="InterPro" id="IPR016130">
    <property type="entry name" value="Tyr_Pase_AS"/>
</dbReference>
<evidence type="ECO:0000256" key="11">
    <source>
        <dbReference type="PROSITE-ProRule" id="PRU00221"/>
    </source>
</evidence>
<dbReference type="SMART" id="SM00195">
    <property type="entry name" value="DSPc"/>
    <property type="match status" value="1"/>
</dbReference>
<dbReference type="SUPFAM" id="SSF49879">
    <property type="entry name" value="SMAD/FHA domain"/>
    <property type="match status" value="1"/>
</dbReference>
<evidence type="ECO:0000256" key="13">
    <source>
        <dbReference type="SAM" id="Coils"/>
    </source>
</evidence>
<evidence type="ECO:0000256" key="2">
    <source>
        <dbReference type="ARBA" id="ARBA00022490"/>
    </source>
</evidence>
<dbReference type="OrthoDB" id="972532at2759"/>
<keyword evidence="10" id="KW-0206">Cytoskeleton</keyword>
<dbReference type="Pfam" id="PF00498">
    <property type="entry name" value="FHA"/>
    <property type="match status" value="1"/>
</dbReference>
<feature type="domain" description="Kinesin motor" evidence="17">
    <location>
        <begin position="4"/>
        <end position="352"/>
    </location>
</feature>
<dbReference type="PROSITE" id="PS50056">
    <property type="entry name" value="TYR_PHOSPHATASE_2"/>
    <property type="match status" value="1"/>
</dbReference>
<dbReference type="InterPro" id="IPR015943">
    <property type="entry name" value="WD40/YVTN_repeat-like_dom_sf"/>
</dbReference>
<dbReference type="InterPro" id="IPR032405">
    <property type="entry name" value="Kinesin_assoc"/>
</dbReference>
<dbReference type="InterPro" id="IPR008984">
    <property type="entry name" value="SMAD_FHA_dom_sf"/>
</dbReference>
<keyword evidence="7" id="KW-0904">Protein phosphatase</keyword>
<keyword evidence="2" id="KW-0963">Cytoplasm</keyword>
<evidence type="ECO:0000259" key="15">
    <source>
        <dbReference type="PROSITE" id="PS50054"/>
    </source>
</evidence>
<dbReference type="Pfam" id="PF00782">
    <property type="entry name" value="DSPc"/>
    <property type="match status" value="1"/>
</dbReference>
<evidence type="ECO:0000313" key="19">
    <source>
        <dbReference type="EMBL" id="KAF4656484.1"/>
    </source>
</evidence>
<dbReference type="PRINTS" id="PR00380">
    <property type="entry name" value="KINESINHEAVY"/>
</dbReference>
<evidence type="ECO:0000256" key="1">
    <source>
        <dbReference type="ARBA" id="ARBA00004245"/>
    </source>
</evidence>
<feature type="compositionally biased region" description="Basic and acidic residues" evidence="14">
    <location>
        <begin position="1513"/>
        <end position="1529"/>
    </location>
</feature>
<comment type="similarity">
    <text evidence="12">Belongs to the TRAFAC class myosin-kinesin ATPase superfamily. Kinesin family.</text>
</comment>
<feature type="compositionally biased region" description="Basic residues" evidence="14">
    <location>
        <begin position="1499"/>
        <end position="1509"/>
    </location>
</feature>
<organism evidence="19 20">
    <name type="scientific">Perkinsus chesapeaki</name>
    <name type="common">Clam parasite</name>
    <name type="synonym">Perkinsus andrewsi</name>
    <dbReference type="NCBI Taxonomy" id="330153"/>
    <lineage>
        <taxon>Eukaryota</taxon>
        <taxon>Sar</taxon>
        <taxon>Alveolata</taxon>
        <taxon>Perkinsozoa</taxon>
        <taxon>Perkinsea</taxon>
        <taxon>Perkinsida</taxon>
        <taxon>Perkinsidae</taxon>
        <taxon>Perkinsus</taxon>
    </lineage>
</organism>
<keyword evidence="11" id="KW-0853">WD repeat</keyword>
<keyword evidence="5" id="KW-0378">Hydrolase</keyword>
<evidence type="ECO:0000256" key="6">
    <source>
        <dbReference type="ARBA" id="ARBA00022840"/>
    </source>
</evidence>
<feature type="repeat" description="WD" evidence="11">
    <location>
        <begin position="1819"/>
        <end position="1860"/>
    </location>
</feature>